<gene>
    <name evidence="7" type="ORF">KIK155_LOCUS21530</name>
    <name evidence="8" type="ORF">TOA249_LOCUS27265</name>
</gene>
<evidence type="ECO:0000256" key="1">
    <source>
        <dbReference type="ARBA" id="ARBA00005429"/>
    </source>
</evidence>
<evidence type="ECO:0000256" key="5">
    <source>
        <dbReference type="SAM" id="SignalP"/>
    </source>
</evidence>
<evidence type="ECO:0000259" key="6">
    <source>
        <dbReference type="PROSITE" id="PS51716"/>
    </source>
</evidence>
<sequence>MAFLIPIVAGVAFSMAASKIYAYFKTPAQSPPPPPTPEMTQKLMIKNAQEKLGMDIENHYNLAVCGNSGTGKSTFINCIRSVIDVEYSDAFVYIDSGPAPSGINETTMMPTHYCWPNNEFPYLSIWDMPGGGTQKHPGETYFDDKTLYAFDCLLLLKSGRFTQLDTDIYRKAVEYKIPIAIVLTKADNDIKSRVKIKTAELRRKLTKIEYAALMDETIRQLKNNVKSELMAAGFPEPNLSAVFVVAAQSYRDEKLGYLDDIDCPPLETEKLFLACCHIAIYRRSNA</sequence>
<dbReference type="InterPro" id="IPR051515">
    <property type="entry name" value="IRG"/>
</dbReference>
<keyword evidence="4" id="KW-0342">GTP-binding</keyword>
<evidence type="ECO:0000313" key="8">
    <source>
        <dbReference type="EMBL" id="CAF4855695.1"/>
    </source>
</evidence>
<dbReference type="GO" id="GO:0016787">
    <property type="term" value="F:hydrolase activity"/>
    <property type="evidence" value="ECO:0007669"/>
    <property type="project" value="UniProtKB-KW"/>
</dbReference>
<comment type="similarity">
    <text evidence="1">Belongs to the TRAFAC class dynamin-like GTPase superfamily. IRG family.</text>
</comment>
<dbReference type="InterPro" id="IPR030385">
    <property type="entry name" value="G_IRG_dom"/>
</dbReference>
<dbReference type="InterPro" id="IPR027417">
    <property type="entry name" value="P-loop_NTPase"/>
</dbReference>
<evidence type="ECO:0000313" key="7">
    <source>
        <dbReference type="EMBL" id="CAF3613114.1"/>
    </source>
</evidence>
<comment type="caution">
    <text evidence="8">The sequence shown here is derived from an EMBL/GenBank/DDBJ whole genome shotgun (WGS) entry which is preliminary data.</text>
</comment>
<dbReference type="Proteomes" id="UP000663865">
    <property type="component" value="Unassembled WGS sequence"/>
</dbReference>
<dbReference type="PROSITE" id="PS51716">
    <property type="entry name" value="G_IRG"/>
    <property type="match status" value="1"/>
</dbReference>
<keyword evidence="5" id="KW-0732">Signal</keyword>
<protein>
    <recommendedName>
        <fullName evidence="6">IRG-type G domain-containing protein</fullName>
    </recommendedName>
</protein>
<dbReference type="EMBL" id="CAJNYV010003812">
    <property type="protein sequence ID" value="CAF3613114.1"/>
    <property type="molecule type" value="Genomic_DNA"/>
</dbReference>
<accession>A0A821SIC1</accession>
<dbReference type="GO" id="GO:0005525">
    <property type="term" value="F:GTP binding"/>
    <property type="evidence" value="ECO:0007669"/>
    <property type="project" value="UniProtKB-KW"/>
</dbReference>
<dbReference type="EMBL" id="CAJOBS010003421">
    <property type="protein sequence ID" value="CAF4855695.1"/>
    <property type="molecule type" value="Genomic_DNA"/>
</dbReference>
<proteinExistence type="inferred from homology"/>
<organism evidence="8 9">
    <name type="scientific">Rotaria socialis</name>
    <dbReference type="NCBI Taxonomy" id="392032"/>
    <lineage>
        <taxon>Eukaryota</taxon>
        <taxon>Metazoa</taxon>
        <taxon>Spiralia</taxon>
        <taxon>Gnathifera</taxon>
        <taxon>Rotifera</taxon>
        <taxon>Eurotatoria</taxon>
        <taxon>Bdelloidea</taxon>
        <taxon>Philodinida</taxon>
        <taxon>Philodinidae</taxon>
        <taxon>Rotaria</taxon>
    </lineage>
</organism>
<feature type="domain" description="IRG-type G" evidence="6">
    <location>
        <begin position="58"/>
        <end position="265"/>
    </location>
</feature>
<dbReference type="PANTHER" id="PTHR32341">
    <property type="entry name" value="INTERFERON-INDUCIBLE GTPASE"/>
    <property type="match status" value="1"/>
</dbReference>
<keyword evidence="2" id="KW-0547">Nucleotide-binding</keyword>
<name>A0A821SIC1_9BILA</name>
<reference evidence="8" key="1">
    <citation type="submission" date="2021-02" db="EMBL/GenBank/DDBJ databases">
        <authorList>
            <person name="Nowell W R."/>
        </authorList>
    </citation>
    <scope>NUCLEOTIDE SEQUENCE</scope>
</reference>
<evidence type="ECO:0000256" key="3">
    <source>
        <dbReference type="ARBA" id="ARBA00022801"/>
    </source>
</evidence>
<dbReference type="GO" id="GO:0016020">
    <property type="term" value="C:membrane"/>
    <property type="evidence" value="ECO:0007669"/>
    <property type="project" value="InterPro"/>
</dbReference>
<dbReference type="AlphaFoldDB" id="A0A821SIC1"/>
<evidence type="ECO:0000256" key="4">
    <source>
        <dbReference type="ARBA" id="ARBA00023134"/>
    </source>
</evidence>
<evidence type="ECO:0000256" key="2">
    <source>
        <dbReference type="ARBA" id="ARBA00022741"/>
    </source>
</evidence>
<dbReference type="Proteomes" id="UP000663838">
    <property type="component" value="Unassembled WGS sequence"/>
</dbReference>
<dbReference type="SUPFAM" id="SSF52540">
    <property type="entry name" value="P-loop containing nucleoside triphosphate hydrolases"/>
    <property type="match status" value="1"/>
</dbReference>
<dbReference type="InterPro" id="IPR007743">
    <property type="entry name" value="Immunity-related_GTPase-like"/>
</dbReference>
<dbReference type="Pfam" id="PF05049">
    <property type="entry name" value="IIGP"/>
    <property type="match status" value="1"/>
</dbReference>
<feature type="signal peptide" evidence="5">
    <location>
        <begin position="1"/>
        <end position="22"/>
    </location>
</feature>
<dbReference type="PANTHER" id="PTHR32341:SF10">
    <property type="entry name" value="INTERFERON-INDUCIBLE GTPASE 5"/>
    <property type="match status" value="1"/>
</dbReference>
<dbReference type="Gene3D" id="3.40.50.300">
    <property type="entry name" value="P-loop containing nucleotide triphosphate hydrolases"/>
    <property type="match status" value="1"/>
</dbReference>
<feature type="chain" id="PRO_5035623712" description="IRG-type G domain-containing protein" evidence="5">
    <location>
        <begin position="23"/>
        <end position="286"/>
    </location>
</feature>
<keyword evidence="3" id="KW-0378">Hydrolase</keyword>
<evidence type="ECO:0000313" key="9">
    <source>
        <dbReference type="Proteomes" id="UP000663838"/>
    </source>
</evidence>